<dbReference type="EMBL" id="BMAW01083920">
    <property type="protein sequence ID" value="GFU36229.1"/>
    <property type="molecule type" value="Genomic_DNA"/>
</dbReference>
<evidence type="ECO:0000313" key="2">
    <source>
        <dbReference type="Proteomes" id="UP000887013"/>
    </source>
</evidence>
<reference evidence="1" key="1">
    <citation type="submission" date="2020-08" db="EMBL/GenBank/DDBJ databases">
        <title>Multicomponent nature underlies the extraordinary mechanical properties of spider dragline silk.</title>
        <authorList>
            <person name="Kono N."/>
            <person name="Nakamura H."/>
            <person name="Mori M."/>
            <person name="Yoshida Y."/>
            <person name="Ohtoshi R."/>
            <person name="Malay A.D."/>
            <person name="Moran D.A.P."/>
            <person name="Tomita M."/>
            <person name="Numata K."/>
            <person name="Arakawa K."/>
        </authorList>
    </citation>
    <scope>NUCLEOTIDE SEQUENCE</scope>
</reference>
<dbReference type="OrthoDB" id="6436924at2759"/>
<name>A0A8X6QTX2_NEPPI</name>
<dbReference type="Proteomes" id="UP000887013">
    <property type="component" value="Unassembled WGS sequence"/>
</dbReference>
<sequence>MNFSKKLFSFEESAAAEVARNLCQDDCFMEVALRLDKPTYGAFFPMYSSSFITNPELLSSWAKLNDGIGKKRSRKKFKRSCILNDFKEVDRWDEAVDKQCLRLTEHIPYKLKFRVQVWINRIALEYLNFSRRLEILCGVSRYFLIDHLTQRAWKKSVGLKESKLAKCLIKDERLTVIQQYRIACIYCLHSHIVHLWELLTQEEKRSIYIDYKSNTFPVTLVLLWSNVMKGLYGGGRFYATRIAVLSGNRAALILFWKWMKKRRRQSRVANMARISLEMWQKAQKSFKECMDQKRRLESNDVDITQTFDCMEYFNLRSCYSNLMCFFLSQMDEDQQMKFFIESFKNRDCDMVLECFLDWPHQDYFMPTIRRLWGIIPKDKFVNCLLTLSYENTDFWHRQEGASFLSLDKEKRYNDYRSLLQTLWEETPEEYKQYLFLDKNRDDVKHWIRSEGETLLLQLVKGFPFQEKDEALFKLIFRHQPQEQRTGMMLSEVGNFICIILTQEEKWSFLNWLLEECLPKKEVPSFKKQFLCSHMGCAICFTKLIQNNERWVEEVINWTFDSDTEKIQFKYGFIANESCGFGATCNLLMEGEFAKVENILNFCVPPGERKEKFKIIFAEYIFSAMSKKIKWKKIDALLAWSFNTKEEKRNFKKNLFSSNGMCIH</sequence>
<comment type="caution">
    <text evidence="1">The sequence shown here is derived from an EMBL/GenBank/DDBJ whole genome shotgun (WGS) entry which is preliminary data.</text>
</comment>
<evidence type="ECO:0000313" key="1">
    <source>
        <dbReference type="EMBL" id="GFU36229.1"/>
    </source>
</evidence>
<keyword evidence="2" id="KW-1185">Reference proteome</keyword>
<dbReference type="AlphaFoldDB" id="A0A8X6QTX2"/>
<proteinExistence type="predicted"/>
<organism evidence="1 2">
    <name type="scientific">Nephila pilipes</name>
    <name type="common">Giant wood spider</name>
    <name type="synonym">Nephila maculata</name>
    <dbReference type="NCBI Taxonomy" id="299642"/>
    <lineage>
        <taxon>Eukaryota</taxon>
        <taxon>Metazoa</taxon>
        <taxon>Ecdysozoa</taxon>
        <taxon>Arthropoda</taxon>
        <taxon>Chelicerata</taxon>
        <taxon>Arachnida</taxon>
        <taxon>Araneae</taxon>
        <taxon>Araneomorphae</taxon>
        <taxon>Entelegynae</taxon>
        <taxon>Araneoidea</taxon>
        <taxon>Nephilidae</taxon>
        <taxon>Nephila</taxon>
    </lineage>
</organism>
<accession>A0A8X6QTX2</accession>
<gene>
    <name evidence="1" type="primary">AVEN_153125_1</name>
    <name evidence="1" type="ORF">NPIL_443291</name>
</gene>
<protein>
    <submittedName>
        <fullName evidence="1">Uncharacterized protein</fullName>
    </submittedName>
</protein>